<sequence length="112" mass="11871">MPAWGTEIKRNDTLVASDCRSGFSREHLSRVGHSRLKPLLQDIAVTDTLPDVAQCVTQCAAQCCPLPENTFITITPAIISAMPSSAGISSFCPNTSQPTAVISTIPTPDQTA</sequence>
<keyword evidence="2" id="KW-1185">Reference proteome</keyword>
<name>A0A318J3Z7_9BURK</name>
<protein>
    <submittedName>
        <fullName evidence="1">Uncharacterized protein</fullName>
    </submittedName>
</protein>
<gene>
    <name evidence="1" type="ORF">DFR42_10762</name>
</gene>
<evidence type="ECO:0000313" key="2">
    <source>
        <dbReference type="Proteomes" id="UP000247792"/>
    </source>
</evidence>
<comment type="caution">
    <text evidence="1">The sequence shown here is derived from an EMBL/GenBank/DDBJ whole genome shotgun (WGS) entry which is preliminary data.</text>
</comment>
<reference evidence="1 2" key="1">
    <citation type="submission" date="2018-05" db="EMBL/GenBank/DDBJ databases">
        <title>Genomic Encyclopedia of Type Strains, Phase IV (KMG-IV): sequencing the most valuable type-strain genomes for metagenomic binning, comparative biology and taxonomic classification.</title>
        <authorList>
            <person name="Goeker M."/>
        </authorList>
    </citation>
    <scope>NUCLEOTIDE SEQUENCE [LARGE SCALE GENOMIC DNA]</scope>
    <source>
        <strain evidence="1 2">DSM 19792</strain>
    </source>
</reference>
<dbReference type="AlphaFoldDB" id="A0A318J3Z7"/>
<dbReference type="EMBL" id="QJKB01000007">
    <property type="protein sequence ID" value="PXX41411.1"/>
    <property type="molecule type" value="Genomic_DNA"/>
</dbReference>
<evidence type="ECO:0000313" key="1">
    <source>
        <dbReference type="EMBL" id="PXX41411.1"/>
    </source>
</evidence>
<organism evidence="1 2">
    <name type="scientific">Undibacterium pigrum</name>
    <dbReference type="NCBI Taxonomy" id="401470"/>
    <lineage>
        <taxon>Bacteria</taxon>
        <taxon>Pseudomonadati</taxon>
        <taxon>Pseudomonadota</taxon>
        <taxon>Betaproteobacteria</taxon>
        <taxon>Burkholderiales</taxon>
        <taxon>Oxalobacteraceae</taxon>
        <taxon>Undibacterium</taxon>
    </lineage>
</organism>
<accession>A0A318J3Z7</accession>
<dbReference type="Proteomes" id="UP000247792">
    <property type="component" value="Unassembled WGS sequence"/>
</dbReference>
<proteinExistence type="predicted"/>